<keyword evidence="3 14" id="KW-0285">Flavoprotein</keyword>
<accession>A0A7V7QJ71</accession>
<evidence type="ECO:0000256" key="3">
    <source>
        <dbReference type="ARBA" id="ARBA00022630"/>
    </source>
</evidence>
<dbReference type="NCBIfam" id="NF004162">
    <property type="entry name" value="PRK05627.1-5"/>
    <property type="match status" value="1"/>
</dbReference>
<dbReference type="AlphaFoldDB" id="A0A7V7QJ71"/>
<dbReference type="NCBIfam" id="TIGR00125">
    <property type="entry name" value="cyt_tran_rel"/>
    <property type="match status" value="1"/>
</dbReference>
<keyword evidence="11" id="KW-0511">Multifunctional enzyme</keyword>
<feature type="domain" description="Riboflavin kinase" evidence="15">
    <location>
        <begin position="180"/>
        <end position="305"/>
    </location>
</feature>
<dbReference type="GO" id="GO:0008531">
    <property type="term" value="F:riboflavin kinase activity"/>
    <property type="evidence" value="ECO:0007669"/>
    <property type="project" value="UniProtKB-UniRule"/>
</dbReference>
<keyword evidence="9 14" id="KW-0274">FAD</keyword>
<dbReference type="GO" id="GO:0009398">
    <property type="term" value="P:FMN biosynthetic process"/>
    <property type="evidence" value="ECO:0007669"/>
    <property type="project" value="UniProtKB-UniRule"/>
</dbReference>
<evidence type="ECO:0000256" key="13">
    <source>
        <dbReference type="ARBA" id="ARBA00049494"/>
    </source>
</evidence>
<dbReference type="Pfam" id="PF01687">
    <property type="entry name" value="Flavokinase"/>
    <property type="match status" value="1"/>
</dbReference>
<protein>
    <recommendedName>
        <fullName evidence="14">Riboflavin biosynthesis protein</fullName>
    </recommendedName>
    <domain>
        <recommendedName>
            <fullName evidence="14">Riboflavin kinase</fullName>
            <ecNumber evidence="14">2.7.1.26</ecNumber>
        </recommendedName>
        <alternativeName>
            <fullName evidence="14">Flavokinase</fullName>
        </alternativeName>
    </domain>
    <domain>
        <recommendedName>
            <fullName evidence="14">FMN adenylyltransferase</fullName>
            <ecNumber evidence="14">2.7.7.2</ecNumber>
        </recommendedName>
        <alternativeName>
            <fullName evidence="14">FAD pyrophosphorylase</fullName>
        </alternativeName>
        <alternativeName>
            <fullName evidence="14">FAD synthase</fullName>
        </alternativeName>
    </domain>
</protein>
<dbReference type="Proteomes" id="UP000461768">
    <property type="component" value="Unassembled WGS sequence"/>
</dbReference>
<dbReference type="InterPro" id="IPR002606">
    <property type="entry name" value="Riboflavin_kinase_bac"/>
</dbReference>
<dbReference type="CDD" id="cd02064">
    <property type="entry name" value="FAD_synthetase_N"/>
    <property type="match status" value="1"/>
</dbReference>
<dbReference type="Gene3D" id="2.40.30.30">
    <property type="entry name" value="Riboflavin kinase-like"/>
    <property type="match status" value="1"/>
</dbReference>
<dbReference type="InterPro" id="IPR004821">
    <property type="entry name" value="Cyt_trans-like"/>
</dbReference>
<evidence type="ECO:0000256" key="4">
    <source>
        <dbReference type="ARBA" id="ARBA00022643"/>
    </source>
</evidence>
<dbReference type="SUPFAM" id="SSF82114">
    <property type="entry name" value="Riboflavin kinase-like"/>
    <property type="match status" value="1"/>
</dbReference>
<dbReference type="GO" id="GO:0003919">
    <property type="term" value="F:FMN adenylyltransferase activity"/>
    <property type="evidence" value="ECO:0007669"/>
    <property type="project" value="UniProtKB-UniRule"/>
</dbReference>
<evidence type="ECO:0000256" key="2">
    <source>
        <dbReference type="ARBA" id="ARBA00005201"/>
    </source>
</evidence>
<evidence type="ECO:0000256" key="10">
    <source>
        <dbReference type="ARBA" id="ARBA00022840"/>
    </source>
</evidence>
<evidence type="ECO:0000256" key="11">
    <source>
        <dbReference type="ARBA" id="ARBA00023268"/>
    </source>
</evidence>
<sequence>MKYISRVDEINLESKTAITLGKFDGVHVGHQKLIHKVVEKKEQGFQSVLFTFDKSVGAFLRDSEQNMILTKEERRKILSQYPLDFVLECEFSAEFAHMSAETFIEEILVKSLRVGYIAVGTDYRFGYKAKGDYKLLQEYSRKYDFVVEVVEKVAYQEEEISSTRIRNSIEEGKMEEVNKMLGYPYPIIGKVIHGKKLGRTLGMPTTNLIPMNEKLLPPFGVYASKTIIDNKIYNGITSIGCKPTVSTDMIRGVETYIFDYNEDLYGKTIEIDLYRFERPELKFSSIEELKEAMEKDILLVKKYFIDNPL</sequence>
<comment type="caution">
    <text evidence="16">The sequence shown here is derived from an EMBL/GenBank/DDBJ whole genome shotgun (WGS) entry which is preliminary data.</text>
</comment>
<organism evidence="16 17">
    <name type="scientific">Candidatus Galacturonatibacter soehngenii</name>
    <dbReference type="NCBI Taxonomy" id="2307010"/>
    <lineage>
        <taxon>Bacteria</taxon>
        <taxon>Bacillati</taxon>
        <taxon>Bacillota</taxon>
        <taxon>Clostridia</taxon>
        <taxon>Lachnospirales</taxon>
        <taxon>Lachnospiraceae</taxon>
        <taxon>Candidatus Galacturonatibacter</taxon>
    </lineage>
</organism>
<comment type="catalytic activity">
    <reaction evidence="12 14">
        <text>riboflavin + ATP = FMN + ADP + H(+)</text>
        <dbReference type="Rhea" id="RHEA:14357"/>
        <dbReference type="ChEBI" id="CHEBI:15378"/>
        <dbReference type="ChEBI" id="CHEBI:30616"/>
        <dbReference type="ChEBI" id="CHEBI:57986"/>
        <dbReference type="ChEBI" id="CHEBI:58210"/>
        <dbReference type="ChEBI" id="CHEBI:456216"/>
        <dbReference type="EC" id="2.7.1.26"/>
    </reaction>
</comment>
<dbReference type="GO" id="GO:0006747">
    <property type="term" value="P:FAD biosynthetic process"/>
    <property type="evidence" value="ECO:0007669"/>
    <property type="project" value="UniProtKB-UniRule"/>
</dbReference>
<gene>
    <name evidence="16" type="ORF">F7O84_08460</name>
</gene>
<proteinExistence type="inferred from homology"/>
<dbReference type="InterPro" id="IPR014729">
    <property type="entry name" value="Rossmann-like_a/b/a_fold"/>
</dbReference>
<comment type="pathway">
    <text evidence="2 14">Cofactor biosynthesis; FMN biosynthesis; FMN from riboflavin (ATP route): step 1/1.</text>
</comment>
<evidence type="ECO:0000313" key="16">
    <source>
        <dbReference type="EMBL" id="KAB1437624.1"/>
    </source>
</evidence>
<dbReference type="UniPathway" id="UPA00277">
    <property type="reaction ID" value="UER00407"/>
</dbReference>
<dbReference type="NCBIfam" id="TIGR00083">
    <property type="entry name" value="ribF"/>
    <property type="match status" value="1"/>
</dbReference>
<dbReference type="GO" id="GO:0005524">
    <property type="term" value="F:ATP binding"/>
    <property type="evidence" value="ECO:0007669"/>
    <property type="project" value="UniProtKB-UniRule"/>
</dbReference>
<dbReference type="SUPFAM" id="SSF52374">
    <property type="entry name" value="Nucleotidylyl transferase"/>
    <property type="match status" value="1"/>
</dbReference>
<keyword evidence="7 14" id="KW-0547">Nucleotide-binding</keyword>
<dbReference type="InterPro" id="IPR015864">
    <property type="entry name" value="FAD_synthase"/>
</dbReference>
<name>A0A7V7QJ71_9FIRM</name>
<evidence type="ECO:0000256" key="1">
    <source>
        <dbReference type="ARBA" id="ARBA00004726"/>
    </source>
</evidence>
<dbReference type="FunFam" id="3.40.50.620:FF:000021">
    <property type="entry name" value="Riboflavin biosynthesis protein"/>
    <property type="match status" value="1"/>
</dbReference>
<dbReference type="PANTHER" id="PTHR22749:SF6">
    <property type="entry name" value="RIBOFLAVIN KINASE"/>
    <property type="match status" value="1"/>
</dbReference>
<comment type="pathway">
    <text evidence="1 14">Cofactor biosynthesis; FAD biosynthesis; FAD from FMN: step 1/1.</text>
</comment>
<reference evidence="16 17" key="1">
    <citation type="submission" date="2019-09" db="EMBL/GenBank/DDBJ databases">
        <authorList>
            <person name="Valk L.C."/>
        </authorList>
    </citation>
    <scope>NUCLEOTIDE SEQUENCE [LARGE SCALE GENOMIC DNA]</scope>
    <source>
        <strain evidence="16">GalUA</strain>
    </source>
</reference>
<keyword evidence="5 14" id="KW-0808">Transferase</keyword>
<evidence type="ECO:0000256" key="9">
    <source>
        <dbReference type="ARBA" id="ARBA00022827"/>
    </source>
</evidence>
<dbReference type="InterPro" id="IPR015865">
    <property type="entry name" value="Riboflavin_kinase_bac/euk"/>
</dbReference>
<evidence type="ECO:0000256" key="6">
    <source>
        <dbReference type="ARBA" id="ARBA00022695"/>
    </source>
</evidence>
<evidence type="ECO:0000256" key="5">
    <source>
        <dbReference type="ARBA" id="ARBA00022679"/>
    </source>
</evidence>
<evidence type="ECO:0000256" key="12">
    <source>
        <dbReference type="ARBA" id="ARBA00047880"/>
    </source>
</evidence>
<comment type="catalytic activity">
    <reaction evidence="13 14">
        <text>FMN + ATP + H(+) = FAD + diphosphate</text>
        <dbReference type="Rhea" id="RHEA:17237"/>
        <dbReference type="ChEBI" id="CHEBI:15378"/>
        <dbReference type="ChEBI" id="CHEBI:30616"/>
        <dbReference type="ChEBI" id="CHEBI:33019"/>
        <dbReference type="ChEBI" id="CHEBI:57692"/>
        <dbReference type="ChEBI" id="CHEBI:58210"/>
        <dbReference type="EC" id="2.7.7.2"/>
    </reaction>
</comment>
<dbReference type="EC" id="2.7.7.2" evidence="14"/>
<reference evidence="16 17" key="2">
    <citation type="submission" date="2020-02" db="EMBL/GenBank/DDBJ databases">
        <title>Candidatus Galacturonibacter soehngenii shows hetero-acetogenic catabolism of galacturonic acid but lacks a canonical carbon monoxide dehydrogenase/acetyl-CoA synthase complex.</title>
        <authorList>
            <person name="Diender M."/>
            <person name="Stouten G.R."/>
            <person name="Petersen J.F."/>
            <person name="Nielsen P.H."/>
            <person name="Dueholm M.S."/>
            <person name="Pronk J.T."/>
            <person name="Van Loosdrecht M.C.M."/>
        </authorList>
    </citation>
    <scope>NUCLEOTIDE SEQUENCE [LARGE SCALE GENOMIC DNA]</scope>
    <source>
        <strain evidence="16">GalUA</strain>
    </source>
</reference>
<dbReference type="GO" id="GO:0009231">
    <property type="term" value="P:riboflavin biosynthetic process"/>
    <property type="evidence" value="ECO:0007669"/>
    <property type="project" value="InterPro"/>
</dbReference>
<dbReference type="PANTHER" id="PTHR22749">
    <property type="entry name" value="RIBOFLAVIN KINASE/FMN ADENYLYLTRANSFERASE"/>
    <property type="match status" value="1"/>
</dbReference>
<dbReference type="EC" id="2.7.1.26" evidence="14"/>
<keyword evidence="8 14" id="KW-0418">Kinase</keyword>
<dbReference type="UniPathway" id="UPA00276">
    <property type="reaction ID" value="UER00406"/>
</dbReference>
<dbReference type="InterPro" id="IPR023468">
    <property type="entry name" value="Riboflavin_kinase"/>
</dbReference>
<dbReference type="RefSeq" id="WP_151144159.1">
    <property type="nucleotide sequence ID" value="NZ_WAGX01000005.1"/>
</dbReference>
<evidence type="ECO:0000256" key="14">
    <source>
        <dbReference type="PIRNR" id="PIRNR004491"/>
    </source>
</evidence>
<evidence type="ECO:0000256" key="8">
    <source>
        <dbReference type="ARBA" id="ARBA00022777"/>
    </source>
</evidence>
<dbReference type="OrthoDB" id="9803667at2"/>
<dbReference type="Pfam" id="PF06574">
    <property type="entry name" value="FAD_syn"/>
    <property type="match status" value="1"/>
</dbReference>
<evidence type="ECO:0000259" key="15">
    <source>
        <dbReference type="SMART" id="SM00904"/>
    </source>
</evidence>
<keyword evidence="6 14" id="KW-0548">Nucleotidyltransferase</keyword>
<evidence type="ECO:0000313" key="17">
    <source>
        <dbReference type="Proteomes" id="UP000461768"/>
    </source>
</evidence>
<keyword evidence="10 14" id="KW-0067">ATP-binding</keyword>
<comment type="similarity">
    <text evidence="14">Belongs to the ribF family.</text>
</comment>
<keyword evidence="4 14" id="KW-0288">FMN</keyword>
<evidence type="ECO:0000256" key="7">
    <source>
        <dbReference type="ARBA" id="ARBA00022741"/>
    </source>
</evidence>
<dbReference type="Gene3D" id="3.40.50.620">
    <property type="entry name" value="HUPs"/>
    <property type="match status" value="1"/>
</dbReference>
<dbReference type="InterPro" id="IPR023465">
    <property type="entry name" value="Riboflavin_kinase_dom_sf"/>
</dbReference>
<dbReference type="SMART" id="SM00904">
    <property type="entry name" value="Flavokinase"/>
    <property type="match status" value="1"/>
</dbReference>
<keyword evidence="17" id="KW-1185">Reference proteome</keyword>
<dbReference type="PIRSF" id="PIRSF004491">
    <property type="entry name" value="FAD_Synth"/>
    <property type="match status" value="1"/>
</dbReference>
<dbReference type="EMBL" id="WAGX01000005">
    <property type="protein sequence ID" value="KAB1437624.1"/>
    <property type="molecule type" value="Genomic_DNA"/>
</dbReference>